<evidence type="ECO:0000259" key="1">
    <source>
        <dbReference type="Pfam" id="PF01636"/>
    </source>
</evidence>
<evidence type="ECO:0000313" key="3">
    <source>
        <dbReference type="Proteomes" id="UP001336020"/>
    </source>
</evidence>
<protein>
    <submittedName>
        <fullName evidence="2">Aminoglycoside phosphotransferase family protein</fullName>
        <ecNumber evidence="2">2.7.1.-</ecNumber>
    </submittedName>
</protein>
<organism evidence="2 3">
    <name type="scientific">Rhodococcus artemisiae</name>
    <dbReference type="NCBI Taxonomy" id="714159"/>
    <lineage>
        <taxon>Bacteria</taxon>
        <taxon>Bacillati</taxon>
        <taxon>Actinomycetota</taxon>
        <taxon>Actinomycetes</taxon>
        <taxon>Mycobacteriales</taxon>
        <taxon>Nocardiaceae</taxon>
        <taxon>Rhodococcus</taxon>
    </lineage>
</organism>
<dbReference type="EMBL" id="JAUTXY010000005">
    <property type="protein sequence ID" value="MEE2058401.1"/>
    <property type="molecule type" value="Genomic_DNA"/>
</dbReference>
<feature type="domain" description="Aminoglycoside phosphotransferase" evidence="1">
    <location>
        <begin position="81"/>
        <end position="242"/>
    </location>
</feature>
<dbReference type="EC" id="2.7.1.-" evidence="2"/>
<gene>
    <name evidence="2" type="ORF">Q7514_12805</name>
</gene>
<dbReference type="Pfam" id="PF01636">
    <property type="entry name" value="APH"/>
    <property type="match status" value="1"/>
</dbReference>
<dbReference type="Gene3D" id="3.90.1200.10">
    <property type="match status" value="1"/>
</dbReference>
<dbReference type="Proteomes" id="UP001336020">
    <property type="component" value="Unassembled WGS sequence"/>
</dbReference>
<dbReference type="GO" id="GO:0016740">
    <property type="term" value="F:transferase activity"/>
    <property type="evidence" value="ECO:0007669"/>
    <property type="project" value="UniProtKB-KW"/>
</dbReference>
<dbReference type="SUPFAM" id="SSF56112">
    <property type="entry name" value="Protein kinase-like (PK-like)"/>
    <property type="match status" value="1"/>
</dbReference>
<name>A0ABU7LA26_9NOCA</name>
<proteinExistence type="predicted"/>
<comment type="caution">
    <text evidence="2">The sequence shown here is derived from an EMBL/GenBank/DDBJ whole genome shotgun (WGS) entry which is preliminary data.</text>
</comment>
<reference evidence="2 3" key="1">
    <citation type="submission" date="2023-07" db="EMBL/GenBank/DDBJ databases">
        <authorList>
            <person name="Girao M."/>
            <person name="Carvalho M.F."/>
        </authorList>
    </citation>
    <scope>NUCLEOTIDE SEQUENCE [LARGE SCALE GENOMIC DNA]</scope>
    <source>
        <strain evidence="2 3">YIM65754</strain>
    </source>
</reference>
<dbReference type="InterPro" id="IPR002575">
    <property type="entry name" value="Aminoglycoside_PTrfase"/>
</dbReference>
<keyword evidence="3" id="KW-1185">Reference proteome</keyword>
<dbReference type="RefSeq" id="WP_330133647.1">
    <property type="nucleotide sequence ID" value="NZ_JAUTXY010000005.1"/>
</dbReference>
<accession>A0ABU7LA26</accession>
<sequence length="282" mass="32255">MSDALYRLTPHQRDSLQRQFPRFDVIADMSWNLVETTVLHIDSPDGQLVVKAGGASDHHIAREIRAHENWTGPWVASGHAARMFHSDREAKLIVTEYLPGRLAQDHPSMSDPDTYEQAGRLLAVFHAQHSVEDEDYERRVNNKALRWLDGPHRVEPDLVEQLRAMIRSWATPTTTLVPTHGDWHTRNWLIDSDNTLRVIDFGRADLRHAAEDFERLAAREFLSVSGSENAFLDGYGSDPREPEAWFRQRIRAAVATAVWAFQVGDYAYEAEGHRMLADLLTR</sequence>
<evidence type="ECO:0000313" key="2">
    <source>
        <dbReference type="EMBL" id="MEE2058401.1"/>
    </source>
</evidence>
<keyword evidence="2" id="KW-0808">Transferase</keyword>
<dbReference type="InterPro" id="IPR011009">
    <property type="entry name" value="Kinase-like_dom_sf"/>
</dbReference>